<proteinExistence type="predicted"/>
<dbReference type="InterPro" id="IPR029058">
    <property type="entry name" value="AB_hydrolase_fold"/>
</dbReference>
<dbReference type="HOGENOM" id="CLU_764377_0_0_7"/>
<dbReference type="Proteomes" id="UP000019140">
    <property type="component" value="Unassembled WGS sequence"/>
</dbReference>
<keyword evidence="2" id="KW-1185">Reference proteome</keyword>
<comment type="caution">
    <text evidence="1">The sequence shown here is derived from an EMBL/GenBank/DDBJ whole genome shotgun (WGS) entry which is preliminary data.</text>
</comment>
<dbReference type="Gene3D" id="3.40.50.1820">
    <property type="entry name" value="alpha/beta hydrolase"/>
    <property type="match status" value="1"/>
</dbReference>
<dbReference type="SUPFAM" id="SSF53474">
    <property type="entry name" value="alpha/beta-Hydrolases"/>
    <property type="match status" value="1"/>
</dbReference>
<protein>
    <recommendedName>
        <fullName evidence="3">Alpha/beta hydrolase</fullName>
    </recommendedName>
</protein>
<accession>W4L800</accession>
<dbReference type="EMBL" id="AZHX01002585">
    <property type="protein sequence ID" value="ETW93780.1"/>
    <property type="molecule type" value="Genomic_DNA"/>
</dbReference>
<dbReference type="AlphaFoldDB" id="W4L800"/>
<evidence type="ECO:0000313" key="1">
    <source>
        <dbReference type="EMBL" id="ETW93780.1"/>
    </source>
</evidence>
<sequence>MGTRPSSCASVPKIPVQGQLHGYPIETTVDDERAKYYLENYLAGKREHPTFHQHLDALHHQLGERLPTRQELKEIAKQMSVDVAALIFGHQLLKQPGNPALQRQFLDHLNKIHAGKAQFPKSDVLILIVPGFDYVQNGHLTGADFARPRHLLNQAGYETYFIPLDPLGSVEANAEVITDAILNHPHRNLVIVGASSAGPAIHLSLGKLLRPSDLDQMKAWLNLGGILQGTPVVDHFSSGLKRLVFSLIVWAKDWNMRSFESMSTAISRRRFATLRVPEHIAIFNYLGLSLSGDISNFARDKYLLMRKKGPNDGLSLLPDLVAPNSQSILAPRSDHFFAEDPEIDDKTLALLLTIITRISPSQ</sequence>
<reference evidence="1 2" key="1">
    <citation type="journal article" date="2014" name="Nature">
        <title>An environmental bacterial taxon with a large and distinct metabolic repertoire.</title>
        <authorList>
            <person name="Wilson M.C."/>
            <person name="Mori T."/>
            <person name="Ruckert C."/>
            <person name="Uria A.R."/>
            <person name="Helf M.J."/>
            <person name="Takada K."/>
            <person name="Gernert C."/>
            <person name="Steffens U.A."/>
            <person name="Heycke N."/>
            <person name="Schmitt S."/>
            <person name="Rinke C."/>
            <person name="Helfrich E.J."/>
            <person name="Brachmann A.O."/>
            <person name="Gurgui C."/>
            <person name="Wakimoto T."/>
            <person name="Kracht M."/>
            <person name="Crusemann M."/>
            <person name="Hentschel U."/>
            <person name="Abe I."/>
            <person name="Matsunaga S."/>
            <person name="Kalinowski J."/>
            <person name="Takeyama H."/>
            <person name="Piel J."/>
        </authorList>
    </citation>
    <scope>NUCLEOTIDE SEQUENCE [LARGE SCALE GENOMIC DNA]</scope>
    <source>
        <strain evidence="2">TSY2</strain>
    </source>
</reference>
<gene>
    <name evidence="1" type="ORF">ETSY2_50835</name>
</gene>
<evidence type="ECO:0008006" key="3">
    <source>
        <dbReference type="Google" id="ProtNLM"/>
    </source>
</evidence>
<evidence type="ECO:0000313" key="2">
    <source>
        <dbReference type="Proteomes" id="UP000019140"/>
    </source>
</evidence>
<organism evidence="1 2">
    <name type="scientific">Candidatus Entotheonella gemina</name>
    <dbReference type="NCBI Taxonomy" id="1429439"/>
    <lineage>
        <taxon>Bacteria</taxon>
        <taxon>Pseudomonadati</taxon>
        <taxon>Nitrospinota/Tectimicrobiota group</taxon>
        <taxon>Candidatus Tectimicrobiota</taxon>
        <taxon>Candidatus Entotheonellia</taxon>
        <taxon>Candidatus Entotheonellales</taxon>
        <taxon>Candidatus Entotheonellaceae</taxon>
        <taxon>Candidatus Entotheonella</taxon>
    </lineage>
</organism>
<name>W4L800_9BACT</name>